<reference evidence="2 3" key="1">
    <citation type="submission" date="2018-12" db="EMBL/GenBank/DDBJ databases">
        <title>Flavobacterium sp. nov., isolated from glacier ice.</title>
        <authorList>
            <person name="Liu Q."/>
            <person name="Xin Y.-H."/>
        </authorList>
    </citation>
    <scope>NUCLEOTIDE SEQUENCE [LARGE SCALE GENOMIC DNA]</scope>
    <source>
        <strain evidence="2 3">RB1N8</strain>
    </source>
</reference>
<evidence type="ECO:0000313" key="3">
    <source>
        <dbReference type="Proteomes" id="UP000280825"/>
    </source>
</evidence>
<evidence type="ECO:0000313" key="2">
    <source>
        <dbReference type="EMBL" id="RTZ07989.1"/>
    </source>
</evidence>
<accession>A0A432CQR1</accession>
<organism evidence="2 3">
    <name type="scientific">Flavobacterium bomense</name>
    <dbReference type="NCBI Taxonomy" id="2497483"/>
    <lineage>
        <taxon>Bacteria</taxon>
        <taxon>Pseudomonadati</taxon>
        <taxon>Bacteroidota</taxon>
        <taxon>Flavobacteriia</taxon>
        <taxon>Flavobacteriales</taxon>
        <taxon>Flavobacteriaceae</taxon>
        <taxon>Flavobacterium</taxon>
    </lineage>
</organism>
<dbReference type="EMBL" id="RYDJ01000001">
    <property type="protein sequence ID" value="RTZ07989.1"/>
    <property type="molecule type" value="Genomic_DNA"/>
</dbReference>
<feature type="domain" description="Thiopeptide-type bacteriocin biosynthesis" evidence="1">
    <location>
        <begin position="11"/>
        <end position="274"/>
    </location>
</feature>
<sequence length="282" mass="33619">MKRDFCIGSEWLYYKIYTGVKTADLILSEKLYPLILDLQKEKIIAKWFFIRYNDPDSHLRLRFLVTKPEAIATIISSFHPVFEKLLVNHLVWKVQTDTYKRELERYGEATMVDSETLFGYHSELIVAYLKHKSNFEVAAQLLFGLFTIHHFLESFQLSMSEKHELMRRLQMNFKKEFNADAATNKGLDTQYRKREVEITALLLGKTDLPFEVLTPFIETKISEIALLSSNIKSQLEIPLFDFLSSHIHMMVNRQFTSRQRQYELLIYDHLYRFYKTQELRRH</sequence>
<protein>
    <recommendedName>
        <fullName evidence="1">Thiopeptide-type bacteriocin biosynthesis domain-containing protein</fullName>
    </recommendedName>
</protein>
<proteinExistence type="predicted"/>
<dbReference type="AlphaFoldDB" id="A0A432CQR1"/>
<name>A0A432CQR1_9FLAO</name>
<dbReference type="Pfam" id="PF14028">
    <property type="entry name" value="Lant_dehydr_C"/>
    <property type="match status" value="1"/>
</dbReference>
<comment type="caution">
    <text evidence="2">The sequence shown here is derived from an EMBL/GenBank/DDBJ whole genome shotgun (WGS) entry which is preliminary data.</text>
</comment>
<dbReference type="InterPro" id="IPR023809">
    <property type="entry name" value="Thiopep_bacteriocin_synth_dom"/>
</dbReference>
<dbReference type="Proteomes" id="UP000280825">
    <property type="component" value="Unassembled WGS sequence"/>
</dbReference>
<evidence type="ECO:0000259" key="1">
    <source>
        <dbReference type="Pfam" id="PF14028"/>
    </source>
</evidence>
<keyword evidence="3" id="KW-1185">Reference proteome</keyword>
<dbReference type="RefSeq" id="WP_126457793.1">
    <property type="nucleotide sequence ID" value="NZ_RYDJ01000001.1"/>
</dbReference>
<gene>
    <name evidence="2" type="ORF">EKL98_01315</name>
</gene>
<dbReference type="NCBIfam" id="TIGR03891">
    <property type="entry name" value="thiopep_ocin"/>
    <property type="match status" value="1"/>
</dbReference>